<dbReference type="SMART" id="SM01079">
    <property type="entry name" value="CHASE"/>
    <property type="match status" value="1"/>
</dbReference>
<dbReference type="EC" id="2.7.7.65" evidence="2"/>
<accession>A0A3S0LP54</accession>
<dbReference type="CDD" id="cd01949">
    <property type="entry name" value="GGDEF"/>
    <property type="match status" value="1"/>
</dbReference>
<evidence type="ECO:0000313" key="10">
    <source>
        <dbReference type="EMBL" id="RTR40090.1"/>
    </source>
</evidence>
<protein>
    <recommendedName>
        <fullName evidence="2">diguanylate cyclase</fullName>
        <ecNumber evidence="2">2.7.7.65</ecNumber>
    </recommendedName>
</protein>
<dbReference type="EMBL" id="RXNU01000002">
    <property type="protein sequence ID" value="RTR40090.1"/>
    <property type="molecule type" value="Genomic_DNA"/>
</dbReference>
<comment type="subcellular location">
    <subcellularLocation>
        <location evidence="1">Membrane</location>
    </subcellularLocation>
</comment>
<keyword evidence="11" id="KW-1185">Reference proteome</keyword>
<dbReference type="Gene3D" id="3.30.450.350">
    <property type="entry name" value="CHASE domain"/>
    <property type="match status" value="1"/>
</dbReference>
<evidence type="ECO:0000256" key="1">
    <source>
        <dbReference type="ARBA" id="ARBA00004370"/>
    </source>
</evidence>
<dbReference type="InterPro" id="IPR043128">
    <property type="entry name" value="Rev_trsase/Diguanyl_cyclase"/>
</dbReference>
<dbReference type="PROSITE" id="PS50887">
    <property type="entry name" value="GGDEF"/>
    <property type="match status" value="1"/>
</dbReference>
<evidence type="ECO:0000256" key="6">
    <source>
        <dbReference type="ARBA" id="ARBA00034247"/>
    </source>
</evidence>
<dbReference type="InterPro" id="IPR029787">
    <property type="entry name" value="Nucleotide_cyclase"/>
</dbReference>
<dbReference type="GO" id="GO:0005886">
    <property type="term" value="C:plasma membrane"/>
    <property type="evidence" value="ECO:0007669"/>
    <property type="project" value="TreeGrafter"/>
</dbReference>
<dbReference type="GO" id="GO:0043709">
    <property type="term" value="P:cell adhesion involved in single-species biofilm formation"/>
    <property type="evidence" value="ECO:0007669"/>
    <property type="project" value="TreeGrafter"/>
</dbReference>
<dbReference type="GO" id="GO:0052621">
    <property type="term" value="F:diguanylate cyclase activity"/>
    <property type="evidence" value="ECO:0007669"/>
    <property type="project" value="UniProtKB-EC"/>
</dbReference>
<dbReference type="InterPro" id="IPR006189">
    <property type="entry name" value="CHASE_dom"/>
</dbReference>
<dbReference type="AlphaFoldDB" id="A0A3S0LP54"/>
<feature type="domain" description="GGDEF" evidence="9">
    <location>
        <begin position="393"/>
        <end position="528"/>
    </location>
</feature>
<dbReference type="GO" id="GO:1902201">
    <property type="term" value="P:negative regulation of bacterial-type flagellum-dependent cell motility"/>
    <property type="evidence" value="ECO:0007669"/>
    <property type="project" value="TreeGrafter"/>
</dbReference>
<keyword evidence="5 7" id="KW-0472">Membrane</keyword>
<gene>
    <name evidence="10" type="ORF">EKG38_05010</name>
</gene>
<comment type="caution">
    <text evidence="10">The sequence shown here is derived from an EMBL/GenBank/DDBJ whole genome shotgun (WGS) entry which is preliminary data.</text>
</comment>
<evidence type="ECO:0000256" key="4">
    <source>
        <dbReference type="ARBA" id="ARBA00022989"/>
    </source>
</evidence>
<evidence type="ECO:0000259" key="8">
    <source>
        <dbReference type="PROSITE" id="PS50839"/>
    </source>
</evidence>
<feature type="domain" description="CHASE" evidence="8">
    <location>
        <begin position="73"/>
        <end position="249"/>
    </location>
</feature>
<dbReference type="InterPro" id="IPR050469">
    <property type="entry name" value="Diguanylate_Cyclase"/>
</dbReference>
<dbReference type="Pfam" id="PF00990">
    <property type="entry name" value="GGDEF"/>
    <property type="match status" value="1"/>
</dbReference>
<dbReference type="Pfam" id="PF03924">
    <property type="entry name" value="CHASE"/>
    <property type="match status" value="1"/>
</dbReference>
<dbReference type="OrthoDB" id="73375at2"/>
<feature type="transmembrane region" description="Helical" evidence="7">
    <location>
        <begin position="12"/>
        <end position="31"/>
    </location>
</feature>
<dbReference type="InterPro" id="IPR000160">
    <property type="entry name" value="GGDEF_dom"/>
</dbReference>
<evidence type="ECO:0000256" key="2">
    <source>
        <dbReference type="ARBA" id="ARBA00012528"/>
    </source>
</evidence>
<name>A0A3S0LP54_9GAMM</name>
<reference evidence="10 11" key="1">
    <citation type="submission" date="2018-12" db="EMBL/GenBank/DDBJ databases">
        <authorList>
            <person name="Yu L."/>
        </authorList>
    </citation>
    <scope>NUCLEOTIDE SEQUENCE [LARGE SCALE GENOMIC DNA]</scope>
    <source>
        <strain evidence="10 11">HAW-EB2</strain>
    </source>
</reference>
<dbReference type="Proteomes" id="UP000267448">
    <property type="component" value="Unassembled WGS sequence"/>
</dbReference>
<sequence length="549" mass="61521">MPISNPQARYIILFTVSIGILLSGLIGYSFYQKETQAIEADFRRDVDDKASALERELLLKLEALYALKGLFDSSENVTAAEFNKLASGFLIRHKDIQALEWVPKVVQEHRDAYEQAGRRMHPDFEFTERESQGRMVRASDRAVYFPVYYAEPVKGNEVALGFDLASNEKRLKIINKSRDLDLSLATESIKLVQETSDQRGVLVFMPIYDGEPTTLSKRREKFLGFVLGVYPIGDMFETAVRHTGVQGLNLSLIDNTGIEAAQLYANFSTDQAQDMALVKFNYSKPLRRFGGRQWTLVATPTLGYIAERRSLLPLMSGSFCTLFILLAGAYLYAVIKHSVLIEAEVLERTQALHKVKQALKDSALIDGLTKVANRRQFDTQFETEWLRAIRDGSSLSLIMIEIDHFKSYKTHYGDGAGDQCLKDVTKELSNTSSRNSDLVVRYSGEALAILLPNTEEPAILADKCRSNVEKLYIPHEGSSVSEYVTISLGVMSIIPTQRCDPDDFISRTIAALMEAKESGRNRVIVGDKAIQTNQGDIIDFKSPKGHSPE</sequence>
<dbReference type="PROSITE" id="PS50839">
    <property type="entry name" value="CHASE"/>
    <property type="match status" value="1"/>
</dbReference>
<evidence type="ECO:0000256" key="7">
    <source>
        <dbReference type="SAM" id="Phobius"/>
    </source>
</evidence>
<evidence type="ECO:0000313" key="11">
    <source>
        <dbReference type="Proteomes" id="UP000267448"/>
    </source>
</evidence>
<keyword evidence="4 7" id="KW-1133">Transmembrane helix</keyword>
<evidence type="ECO:0000256" key="3">
    <source>
        <dbReference type="ARBA" id="ARBA00022692"/>
    </source>
</evidence>
<evidence type="ECO:0000259" key="9">
    <source>
        <dbReference type="PROSITE" id="PS50887"/>
    </source>
</evidence>
<evidence type="ECO:0000256" key="5">
    <source>
        <dbReference type="ARBA" id="ARBA00023136"/>
    </source>
</evidence>
<dbReference type="RefSeq" id="WP_126519154.1">
    <property type="nucleotide sequence ID" value="NZ_RXNU01000002.1"/>
</dbReference>
<dbReference type="PANTHER" id="PTHR45138">
    <property type="entry name" value="REGULATORY COMPONENTS OF SENSORY TRANSDUCTION SYSTEM"/>
    <property type="match status" value="1"/>
</dbReference>
<dbReference type="PANTHER" id="PTHR45138:SF9">
    <property type="entry name" value="DIGUANYLATE CYCLASE DGCM-RELATED"/>
    <property type="match status" value="1"/>
</dbReference>
<dbReference type="GO" id="GO:0007165">
    <property type="term" value="P:signal transduction"/>
    <property type="evidence" value="ECO:0007669"/>
    <property type="project" value="UniProtKB-ARBA"/>
</dbReference>
<dbReference type="SMART" id="SM00267">
    <property type="entry name" value="GGDEF"/>
    <property type="match status" value="1"/>
</dbReference>
<proteinExistence type="predicted"/>
<feature type="transmembrane region" description="Helical" evidence="7">
    <location>
        <begin position="311"/>
        <end position="333"/>
    </location>
</feature>
<dbReference type="Gene3D" id="3.30.70.270">
    <property type="match status" value="1"/>
</dbReference>
<keyword evidence="3 7" id="KW-0812">Transmembrane</keyword>
<dbReference type="InterPro" id="IPR042240">
    <property type="entry name" value="CHASE_sf"/>
</dbReference>
<comment type="catalytic activity">
    <reaction evidence="6">
        <text>2 GTP = 3',3'-c-di-GMP + 2 diphosphate</text>
        <dbReference type="Rhea" id="RHEA:24898"/>
        <dbReference type="ChEBI" id="CHEBI:33019"/>
        <dbReference type="ChEBI" id="CHEBI:37565"/>
        <dbReference type="ChEBI" id="CHEBI:58805"/>
        <dbReference type="EC" id="2.7.7.65"/>
    </reaction>
</comment>
<organism evidence="10 11">
    <name type="scientific">Shewanella canadensis</name>
    <dbReference type="NCBI Taxonomy" id="271096"/>
    <lineage>
        <taxon>Bacteria</taxon>
        <taxon>Pseudomonadati</taxon>
        <taxon>Pseudomonadota</taxon>
        <taxon>Gammaproteobacteria</taxon>
        <taxon>Alteromonadales</taxon>
        <taxon>Shewanellaceae</taxon>
        <taxon>Shewanella</taxon>
    </lineage>
</organism>
<dbReference type="NCBIfam" id="TIGR00254">
    <property type="entry name" value="GGDEF"/>
    <property type="match status" value="1"/>
</dbReference>
<dbReference type="SUPFAM" id="SSF55073">
    <property type="entry name" value="Nucleotide cyclase"/>
    <property type="match status" value="1"/>
</dbReference>